<feature type="compositionally biased region" description="Low complexity" evidence="1">
    <location>
        <begin position="10"/>
        <end position="27"/>
    </location>
</feature>
<feature type="region of interest" description="Disordered" evidence="1">
    <location>
        <begin position="1"/>
        <end position="27"/>
    </location>
</feature>
<organism evidence="3 4">
    <name type="scientific">Corchorus capsularis</name>
    <name type="common">Jute</name>
    <dbReference type="NCBI Taxonomy" id="210143"/>
    <lineage>
        <taxon>Eukaryota</taxon>
        <taxon>Viridiplantae</taxon>
        <taxon>Streptophyta</taxon>
        <taxon>Embryophyta</taxon>
        <taxon>Tracheophyta</taxon>
        <taxon>Spermatophyta</taxon>
        <taxon>Magnoliopsida</taxon>
        <taxon>eudicotyledons</taxon>
        <taxon>Gunneridae</taxon>
        <taxon>Pentapetalae</taxon>
        <taxon>rosids</taxon>
        <taxon>malvids</taxon>
        <taxon>Malvales</taxon>
        <taxon>Malvaceae</taxon>
        <taxon>Grewioideae</taxon>
        <taxon>Apeibeae</taxon>
        <taxon>Corchorus</taxon>
    </lineage>
</organism>
<dbReference type="OMA" id="RYDCLEW"/>
<dbReference type="Gramene" id="OMO97878">
    <property type="protein sequence ID" value="OMO97878"/>
    <property type="gene ID" value="CCACVL1_04421"/>
</dbReference>
<reference evidence="3 4" key="1">
    <citation type="submission" date="2013-09" db="EMBL/GenBank/DDBJ databases">
        <title>Corchorus capsularis genome sequencing.</title>
        <authorList>
            <person name="Alam M."/>
            <person name="Haque M.S."/>
            <person name="Islam M.S."/>
            <person name="Emdad E.M."/>
            <person name="Islam M.M."/>
            <person name="Ahmed B."/>
            <person name="Halim A."/>
            <person name="Hossen Q.M.M."/>
            <person name="Hossain M.Z."/>
            <person name="Ahmed R."/>
            <person name="Khan M.M."/>
            <person name="Islam R."/>
            <person name="Rashid M.M."/>
            <person name="Khan S.A."/>
            <person name="Rahman M.S."/>
            <person name="Alam M."/>
        </authorList>
    </citation>
    <scope>NUCLEOTIDE SEQUENCE [LARGE SCALE GENOMIC DNA]</scope>
    <source>
        <strain evidence="4">cv. CVL-1</strain>
        <tissue evidence="3">Whole seedling</tissue>
    </source>
</reference>
<protein>
    <submittedName>
        <fullName evidence="3">Uncharacterized protein</fullName>
    </submittedName>
</protein>
<name>A0A1R3JSQ6_COCAP</name>
<evidence type="ECO:0000256" key="2">
    <source>
        <dbReference type="SAM" id="Phobius"/>
    </source>
</evidence>
<accession>A0A1R3JSQ6</accession>
<comment type="caution">
    <text evidence="3">The sequence shown here is derived from an EMBL/GenBank/DDBJ whole genome shotgun (WGS) entry which is preliminary data.</text>
</comment>
<evidence type="ECO:0000313" key="4">
    <source>
        <dbReference type="Proteomes" id="UP000188268"/>
    </source>
</evidence>
<dbReference type="EMBL" id="AWWV01007170">
    <property type="protein sequence ID" value="OMO97878.1"/>
    <property type="molecule type" value="Genomic_DNA"/>
</dbReference>
<keyword evidence="2" id="KW-0812">Transmembrane</keyword>
<dbReference type="OrthoDB" id="1738567at2759"/>
<feature type="transmembrane region" description="Helical" evidence="2">
    <location>
        <begin position="29"/>
        <end position="49"/>
    </location>
</feature>
<dbReference type="PANTHER" id="PTHR33429">
    <property type="entry name" value="OS02G0708000 PROTEIN-RELATED"/>
    <property type="match status" value="1"/>
</dbReference>
<proteinExistence type="predicted"/>
<dbReference type="AlphaFoldDB" id="A0A1R3JSQ6"/>
<dbReference type="Proteomes" id="UP000188268">
    <property type="component" value="Unassembled WGS sequence"/>
</dbReference>
<evidence type="ECO:0000256" key="1">
    <source>
        <dbReference type="SAM" id="MobiDB-lite"/>
    </source>
</evidence>
<gene>
    <name evidence="3" type="ORF">CCACVL1_04421</name>
</gene>
<keyword evidence="2" id="KW-1133">Transmembrane helix</keyword>
<dbReference type="PANTHER" id="PTHR33429:SF23">
    <property type="entry name" value="OS02G0709350 PROTEIN"/>
    <property type="match status" value="1"/>
</dbReference>
<keyword evidence="2" id="KW-0472">Membrane</keyword>
<evidence type="ECO:0000313" key="3">
    <source>
        <dbReference type="EMBL" id="OMO97878.1"/>
    </source>
</evidence>
<sequence>MESAITSLPQQQQQGQQAGSSGSSSSGSIGPFFAVISVLAFLAIASCVLGRICMRRRLRAVPVTPLDTIKHGGCLGWLKLKCRHCMAGEVEVGAKVMSCNEDNKASNEPHPPQV</sequence>
<keyword evidence="4" id="KW-1185">Reference proteome</keyword>